<dbReference type="Pfam" id="PF14355">
    <property type="entry name" value="Abi_C"/>
    <property type="match status" value="1"/>
</dbReference>
<organism evidence="2 4">
    <name type="scientific">Chryseobacterium daecheongense</name>
    <dbReference type="NCBI Taxonomy" id="192389"/>
    <lineage>
        <taxon>Bacteria</taxon>
        <taxon>Pseudomonadati</taxon>
        <taxon>Bacteroidota</taxon>
        <taxon>Flavobacteriia</taxon>
        <taxon>Flavobacteriales</taxon>
        <taxon>Weeksellaceae</taxon>
        <taxon>Chryseobacterium group</taxon>
        <taxon>Chryseobacterium</taxon>
    </lineage>
</organism>
<evidence type="ECO:0000313" key="2">
    <source>
        <dbReference type="EMBL" id="ROH98094.1"/>
    </source>
</evidence>
<evidence type="ECO:0000313" key="5">
    <source>
        <dbReference type="Proteomes" id="UP000295709"/>
    </source>
</evidence>
<sequence>MAELNYQEKETIEDFLGMKSGYVMDFSNRTFQEFIYKAVKKDIYDPIYQYASCSKANLLRKFIEIENSSIVGKLIEEFCSYWYAKSQRGSINRFKGDEYLYKETLKIVEKLKIEKIVENIEAIKPNNFDDKDFETLAKNIRESIERNEPELSIDRLHTFTFKYIRILCKKHNIDFKKEESLNSIFGKYVKYLFNQKLLESEMTEKILKYSINILDAFNDVRNNKSLAHDNPILNYDESLLILNNISTAIRFIEKIELQIDAKNIVENTETGFDLPF</sequence>
<dbReference type="RefSeq" id="WP_123263289.1">
    <property type="nucleotide sequence ID" value="NZ_RJTX01000002.1"/>
</dbReference>
<dbReference type="EMBL" id="SOQW01000002">
    <property type="protein sequence ID" value="TDX92706.1"/>
    <property type="molecule type" value="Genomic_DNA"/>
</dbReference>
<dbReference type="OrthoDB" id="5521926at2"/>
<dbReference type="AlphaFoldDB" id="A0A3N0VZ65"/>
<reference evidence="2 4" key="1">
    <citation type="submission" date="2018-11" db="EMBL/GenBank/DDBJ databases">
        <title>Proposal to divide the Flavobacteriaceae and reorganize its genera based on Amino Acid Identity values calculated from whole genome sequences.</title>
        <authorList>
            <person name="Nicholson A.C."/>
            <person name="Gulvik C.A."/>
            <person name="Whitney A.M."/>
            <person name="Humrighouse B.W."/>
            <person name="Bell M."/>
            <person name="Holmes B."/>
            <person name="Steigerwalt A."/>
            <person name="Villarma A."/>
            <person name="Sheth M."/>
            <person name="Batra D."/>
            <person name="Pryor J."/>
            <person name="Bernardet J.-F."/>
            <person name="Hugo C."/>
            <person name="Kampfer P."/>
            <person name="Newman J."/>
            <person name="Mcquiston J.R."/>
        </authorList>
    </citation>
    <scope>NUCLEOTIDE SEQUENCE [LARGE SCALE GENOMIC DNA]</scope>
    <source>
        <strain evidence="2 4">DSM 15235</strain>
    </source>
</reference>
<gene>
    <name evidence="3" type="ORF">BCF50_1646</name>
    <name evidence="2" type="ORF">EGI05_12200</name>
</gene>
<proteinExistence type="predicted"/>
<evidence type="ECO:0000313" key="3">
    <source>
        <dbReference type="EMBL" id="TDX92706.1"/>
    </source>
</evidence>
<comment type="caution">
    <text evidence="2">The sequence shown here is derived from an EMBL/GenBank/DDBJ whole genome shotgun (WGS) entry which is preliminary data.</text>
</comment>
<feature type="domain" description="Abortive infection protein-like C-terminal" evidence="1">
    <location>
        <begin position="184"/>
        <end position="252"/>
    </location>
</feature>
<evidence type="ECO:0000259" key="1">
    <source>
        <dbReference type="Pfam" id="PF14355"/>
    </source>
</evidence>
<reference evidence="3 5" key="2">
    <citation type="submission" date="2019-03" db="EMBL/GenBank/DDBJ databases">
        <title>Genomic Encyclopedia of Archaeal and Bacterial Type Strains, Phase II (KMG-II): from individual species to whole genera.</title>
        <authorList>
            <person name="Goeker M."/>
        </authorList>
    </citation>
    <scope>NUCLEOTIDE SEQUENCE [LARGE SCALE GENOMIC DNA]</scope>
    <source>
        <strain evidence="3 5">DSM 15235</strain>
    </source>
</reference>
<protein>
    <submittedName>
        <fullName evidence="3">Abortive infection Abi-like protein</fullName>
    </submittedName>
</protein>
<keyword evidence="5" id="KW-1185">Reference proteome</keyword>
<dbReference type="EMBL" id="RJTX01000002">
    <property type="protein sequence ID" value="ROH98094.1"/>
    <property type="molecule type" value="Genomic_DNA"/>
</dbReference>
<name>A0A3N0VZ65_9FLAO</name>
<accession>A0A3N0VZ65</accession>
<evidence type="ECO:0000313" key="4">
    <source>
        <dbReference type="Proteomes" id="UP000269375"/>
    </source>
</evidence>
<dbReference type="Proteomes" id="UP000295709">
    <property type="component" value="Unassembled WGS sequence"/>
</dbReference>
<dbReference type="InterPro" id="IPR026001">
    <property type="entry name" value="Abi-like_C"/>
</dbReference>
<dbReference type="Proteomes" id="UP000269375">
    <property type="component" value="Unassembled WGS sequence"/>
</dbReference>